<gene>
    <name evidence="2" type="ORF">H1W00_10265</name>
</gene>
<organism evidence="2 3">
    <name type="scientific">Aeromicrobium phoceense</name>
    <dbReference type="NCBI Taxonomy" id="2754045"/>
    <lineage>
        <taxon>Bacteria</taxon>
        <taxon>Bacillati</taxon>
        <taxon>Actinomycetota</taxon>
        <taxon>Actinomycetes</taxon>
        <taxon>Propionibacteriales</taxon>
        <taxon>Nocardioidaceae</taxon>
        <taxon>Aeromicrobium</taxon>
    </lineage>
</organism>
<dbReference type="RefSeq" id="WP_181755615.1">
    <property type="nucleotide sequence ID" value="NZ_JACEOG010000001.1"/>
</dbReference>
<accession>A0A838XJB2</accession>
<dbReference type="PROSITE" id="PS51257">
    <property type="entry name" value="PROKAR_LIPOPROTEIN"/>
    <property type="match status" value="1"/>
</dbReference>
<evidence type="ECO:0000256" key="1">
    <source>
        <dbReference type="SAM" id="SignalP"/>
    </source>
</evidence>
<feature type="signal peptide" evidence="1">
    <location>
        <begin position="1"/>
        <end position="29"/>
    </location>
</feature>
<dbReference type="EMBL" id="JACEOG010000001">
    <property type="protein sequence ID" value="MBA4608858.1"/>
    <property type="molecule type" value="Genomic_DNA"/>
</dbReference>
<reference evidence="2 3" key="1">
    <citation type="submission" date="2020-07" db="EMBL/GenBank/DDBJ databases">
        <title>Draft genome and description of Aeromicrobium phoceense strain Marseille-Q0843 isolated from healthy skin swab.</title>
        <authorList>
            <person name="Boxberger M."/>
            <person name="La Scola B."/>
        </authorList>
    </citation>
    <scope>NUCLEOTIDE SEQUENCE [LARGE SCALE GENOMIC DNA]</scope>
    <source>
        <strain evidence="2 3">Marseille-Q0843</strain>
    </source>
</reference>
<dbReference type="Proteomes" id="UP000550354">
    <property type="component" value="Unassembled WGS sequence"/>
</dbReference>
<feature type="chain" id="PRO_5032737714" description="Nuclear transport factor 2 family protein" evidence="1">
    <location>
        <begin position="30"/>
        <end position="172"/>
    </location>
</feature>
<evidence type="ECO:0000313" key="3">
    <source>
        <dbReference type="Proteomes" id="UP000550354"/>
    </source>
</evidence>
<evidence type="ECO:0008006" key="4">
    <source>
        <dbReference type="Google" id="ProtNLM"/>
    </source>
</evidence>
<protein>
    <recommendedName>
        <fullName evidence="4">Nuclear transport factor 2 family protein</fullName>
    </recommendedName>
</protein>
<proteinExistence type="predicted"/>
<evidence type="ECO:0000313" key="2">
    <source>
        <dbReference type="EMBL" id="MBA4608858.1"/>
    </source>
</evidence>
<name>A0A838XJB2_9ACTN</name>
<keyword evidence="1" id="KW-0732">Signal</keyword>
<sequence>MLARGMRMTTCAMALAGALLLGGCGGDDGSDTPTTTTPTPTASAQDEAVAVLEAYWDERVRVETSGAYDTADFSRTLAPSETEPMLARYAQFEAGNFRRTGEPELRDYTATVDGTSAIATVCVNEDKWGAEADGEVVEPEAAGWYASSHRLEQTDGTWLIVGEADTPSGISC</sequence>
<keyword evidence="3" id="KW-1185">Reference proteome</keyword>
<comment type="caution">
    <text evidence="2">The sequence shown here is derived from an EMBL/GenBank/DDBJ whole genome shotgun (WGS) entry which is preliminary data.</text>
</comment>
<dbReference type="AlphaFoldDB" id="A0A838XJB2"/>